<accession>A0A9Q8T8W6</accession>
<feature type="region of interest" description="Disordered" evidence="1">
    <location>
        <begin position="323"/>
        <end position="372"/>
    </location>
</feature>
<gene>
    <name evidence="2" type="ORF">CLUP02_16851</name>
</gene>
<dbReference type="Proteomes" id="UP000830671">
    <property type="component" value="Chromosome 9"/>
</dbReference>
<organism evidence="2 3">
    <name type="scientific">Colletotrichum lupini</name>
    <dbReference type="NCBI Taxonomy" id="145971"/>
    <lineage>
        <taxon>Eukaryota</taxon>
        <taxon>Fungi</taxon>
        <taxon>Dikarya</taxon>
        <taxon>Ascomycota</taxon>
        <taxon>Pezizomycotina</taxon>
        <taxon>Sordariomycetes</taxon>
        <taxon>Hypocreomycetidae</taxon>
        <taxon>Glomerellales</taxon>
        <taxon>Glomerellaceae</taxon>
        <taxon>Colletotrichum</taxon>
        <taxon>Colletotrichum acutatum species complex</taxon>
    </lineage>
</organism>
<sequence>MRLSVKGNMSTSYFGTIQNNMPVAQNHTEEEHGDGKEILAQVSFIPSLISTLRARLLTDERPLTTLPKAQIIGRGSQLTLGLDAVASSLIHTSPIIAYRVNLNVCRLLRPDVPTQEEVTQRSSYIPDPALILVCLETKCLQEILHTRATEAFRPASIMRMSASHESSVNPRSFAQPPHVEAISMPTNLINQLHSFQTVPSAPIITRGNPNLQSESGRWIPFFVRPSNSTSVTSSTKPPVPELTGLERPCANQAGPARTTQPPGPAVLRHAFYFRLAVVNPPAAEPATNYCAAAVCSGDSNYYQQRVAAKAACHQRTAKTLTTPLSQAAEMPPASPKSALLDLSDPHPTPADEINLSPPSPDPTPPRLSAGSACLIEHARGPLPG</sequence>
<dbReference type="GeneID" id="73350779"/>
<dbReference type="RefSeq" id="XP_049152916.1">
    <property type="nucleotide sequence ID" value="XM_049295769.1"/>
</dbReference>
<proteinExistence type="predicted"/>
<reference evidence="2" key="1">
    <citation type="journal article" date="2021" name="Mol. Plant Microbe Interact.">
        <title>Complete Genome Sequence of the Plant-Pathogenic Fungus Colletotrichum lupini.</title>
        <authorList>
            <person name="Baroncelli R."/>
            <person name="Pensec F."/>
            <person name="Da Lio D."/>
            <person name="Boufleur T."/>
            <person name="Vicente I."/>
            <person name="Sarrocco S."/>
            <person name="Picot A."/>
            <person name="Baraldi E."/>
            <person name="Sukno S."/>
            <person name="Thon M."/>
            <person name="Le Floch G."/>
        </authorList>
    </citation>
    <scope>NUCLEOTIDE SEQUENCE</scope>
    <source>
        <strain evidence="2">IMI 504893</strain>
    </source>
</reference>
<keyword evidence="3" id="KW-1185">Reference proteome</keyword>
<dbReference type="KEGG" id="clup:CLUP02_16851"/>
<evidence type="ECO:0000313" key="2">
    <source>
        <dbReference type="EMBL" id="UQC91317.1"/>
    </source>
</evidence>
<name>A0A9Q8T8W6_9PEZI</name>
<dbReference type="AlphaFoldDB" id="A0A9Q8T8W6"/>
<evidence type="ECO:0000313" key="3">
    <source>
        <dbReference type="Proteomes" id="UP000830671"/>
    </source>
</evidence>
<evidence type="ECO:0000256" key="1">
    <source>
        <dbReference type="SAM" id="MobiDB-lite"/>
    </source>
</evidence>
<dbReference type="EMBL" id="CP019481">
    <property type="protein sequence ID" value="UQC91317.1"/>
    <property type="molecule type" value="Genomic_DNA"/>
</dbReference>
<protein>
    <submittedName>
        <fullName evidence="2">Uncharacterized protein</fullName>
    </submittedName>
</protein>